<protein>
    <submittedName>
        <fullName evidence="3">Unannotated protein</fullName>
    </submittedName>
</protein>
<dbReference type="InterPro" id="IPR011045">
    <property type="entry name" value="N2O_reductase_N"/>
</dbReference>
<dbReference type="SMART" id="SM00060">
    <property type="entry name" value="FN3"/>
    <property type="match status" value="4"/>
</dbReference>
<dbReference type="EMBL" id="CAFBNC010000066">
    <property type="protein sequence ID" value="CAB4941328.1"/>
    <property type="molecule type" value="Genomic_DNA"/>
</dbReference>
<feature type="domain" description="Fibronectin type-III" evidence="2">
    <location>
        <begin position="429"/>
        <end position="516"/>
    </location>
</feature>
<sequence>MTRARSGRVAALILALLVACLGMLGSGAAPVSATGGDSLSVVTTVGVGSTPWGVAVSPDGSRVYVANYGDSSVSVINTATNTVVTTVSVGSYPWDLAMSPDGSRVYVVNYYADSVSVIATATNAVVATVGVGSYPQAVAVSPDGSRVYVANYGGDSVSVINTATNAVVATVSVGRRPSGVAVSPDGSRVYVPIEDSKVKVINTATNAVVATVGVGSYPEGVAVSPDGSRVYVANYYDDSVSVINTATNAVVATVGVGSSPYGVAVSPDGSRVYVSNYYDDSVSVINTATNAVVATVGVGSYPYGVAVGAGGSPVYVTNSEAASVSVLGASASAPAAPTSLNVTPGSGSASVSFTAGADGGASISNYEYQLNGAGSWVALSPADTSSPVTIPGLTNGTAYTVKLRAVNTAGSGAASDASGSFTPRTVPGAPTISSVTAGDSTVSVAFTAGSTGGSSITGYEYQLNGSGSWFSLGTTSSPVAIPGLTNGTSYTVKLRAVNVAGSGAASDASGSFTPATTPDAPTSIDVESDDGSALISFTAGADGGAAISKYEFSIDGGSTWADAVGTASPVTIPGLTNGSSYSIKLRAVNTVGAGTASSAVSVDPAPAGPTTCPMSALGKYSIQTCWNPLVPVQGKTNRYRAYVYIAGTTTRVASCKGSAADTGCVVKGGGKLTAATDYDVRVRARVQIAPRQVIWSLYSAPVRVSTLP</sequence>
<evidence type="ECO:0000259" key="2">
    <source>
        <dbReference type="PROSITE" id="PS50853"/>
    </source>
</evidence>
<gene>
    <name evidence="3" type="ORF">UFOPK3733_01313</name>
</gene>
<dbReference type="CDD" id="cd00063">
    <property type="entry name" value="FN3"/>
    <property type="match status" value="3"/>
</dbReference>
<dbReference type="PANTHER" id="PTHR47197">
    <property type="entry name" value="PROTEIN NIRF"/>
    <property type="match status" value="1"/>
</dbReference>
<dbReference type="Pfam" id="PF21783">
    <property type="entry name" value="YNCE"/>
    <property type="match status" value="2"/>
</dbReference>
<dbReference type="InterPro" id="IPR048433">
    <property type="entry name" value="YNCE-like_beta-prop"/>
</dbReference>
<dbReference type="Gene3D" id="2.130.10.10">
    <property type="entry name" value="YVTN repeat-like/Quinoprotein amine dehydrogenase"/>
    <property type="match status" value="2"/>
</dbReference>
<dbReference type="InterPro" id="IPR013783">
    <property type="entry name" value="Ig-like_fold"/>
</dbReference>
<name>A0A6J7JD47_9ZZZZ</name>
<dbReference type="Pfam" id="PF00041">
    <property type="entry name" value="fn3"/>
    <property type="match status" value="3"/>
</dbReference>
<dbReference type="PROSITE" id="PS51257">
    <property type="entry name" value="PROKAR_LIPOPROTEIN"/>
    <property type="match status" value="1"/>
</dbReference>
<dbReference type="InterPro" id="IPR015943">
    <property type="entry name" value="WD40/YVTN_repeat-like_dom_sf"/>
</dbReference>
<evidence type="ECO:0000313" key="3">
    <source>
        <dbReference type="EMBL" id="CAB4941328.1"/>
    </source>
</evidence>
<organism evidence="3">
    <name type="scientific">freshwater metagenome</name>
    <dbReference type="NCBI Taxonomy" id="449393"/>
    <lineage>
        <taxon>unclassified sequences</taxon>
        <taxon>metagenomes</taxon>
        <taxon>ecological metagenomes</taxon>
    </lineage>
</organism>
<dbReference type="PROSITE" id="PS50853">
    <property type="entry name" value="FN3"/>
    <property type="match status" value="3"/>
</dbReference>
<reference evidence="3" key="1">
    <citation type="submission" date="2020-05" db="EMBL/GenBank/DDBJ databases">
        <authorList>
            <person name="Chiriac C."/>
            <person name="Salcher M."/>
            <person name="Ghai R."/>
            <person name="Kavagutti S V."/>
        </authorList>
    </citation>
    <scope>NUCLEOTIDE SEQUENCE</scope>
</reference>
<feature type="domain" description="Fibronectin type-III" evidence="2">
    <location>
        <begin position="517"/>
        <end position="607"/>
    </location>
</feature>
<dbReference type="InterPro" id="IPR051200">
    <property type="entry name" value="Host-pathogen_enzymatic-act"/>
</dbReference>
<dbReference type="InterPro" id="IPR036116">
    <property type="entry name" value="FN3_sf"/>
</dbReference>
<dbReference type="Gene3D" id="2.60.40.10">
    <property type="entry name" value="Immunoglobulins"/>
    <property type="match status" value="4"/>
</dbReference>
<dbReference type="CDD" id="cd05819">
    <property type="entry name" value="NHL"/>
    <property type="match status" value="1"/>
</dbReference>
<evidence type="ECO:0000256" key="1">
    <source>
        <dbReference type="ARBA" id="ARBA00022729"/>
    </source>
</evidence>
<dbReference type="AlphaFoldDB" id="A0A6J7JD47"/>
<dbReference type="InterPro" id="IPR003961">
    <property type="entry name" value="FN3_dom"/>
</dbReference>
<dbReference type="SUPFAM" id="SSF50974">
    <property type="entry name" value="Nitrous oxide reductase, N-terminal domain"/>
    <property type="match status" value="1"/>
</dbReference>
<dbReference type="NCBIfam" id="TIGR02276">
    <property type="entry name" value="beta_rpt_yvtn"/>
    <property type="match status" value="6"/>
</dbReference>
<feature type="domain" description="Fibronectin type-III" evidence="2">
    <location>
        <begin position="333"/>
        <end position="428"/>
    </location>
</feature>
<dbReference type="SUPFAM" id="SSF49265">
    <property type="entry name" value="Fibronectin type III"/>
    <property type="match status" value="2"/>
</dbReference>
<accession>A0A6J7JD47</accession>
<dbReference type="InterPro" id="IPR011964">
    <property type="entry name" value="YVTN_b-propeller_repeat"/>
</dbReference>
<keyword evidence="1" id="KW-0732">Signal</keyword>
<dbReference type="PANTHER" id="PTHR47197:SF3">
    <property type="entry name" value="DIHYDRO-HEME D1 DEHYDROGENASE"/>
    <property type="match status" value="1"/>
</dbReference>
<proteinExistence type="predicted"/>